<feature type="domain" description="DNA/RNA non-specific endonuclease/pyrophosphatase/phosphodiesterase" evidence="3">
    <location>
        <begin position="69"/>
        <end position="251"/>
    </location>
</feature>
<dbReference type="PANTHER" id="PTHR21472:SF15">
    <property type="entry name" value="ENDONUCLEASE DOMAIN-CONTAINING 1 PROTEIN-RELATED"/>
    <property type="match status" value="1"/>
</dbReference>
<protein>
    <recommendedName>
        <fullName evidence="6">Endonuclease domain-containing 1 protein</fullName>
    </recommendedName>
</protein>
<sequence length="314" mass="35932">MGMSLSMFLLILYAPLSLSNVVTEFSQNNCILFFLDETTPVIPGILHARNNNQNQNRYKPICQTFKDAGQYTFATLYDTDNKIPVFSAYTYKGSYEQNIKRTWKFEPQSAEKSTYHVSRGHIFPMLHAHDLDTKSSTCTLTNIVPQKTTFNRGSWCAMENKVKEIMNERCNKNKDKPMAYVVTGAVPGKDQIKNRVNIPEFMWTAFCCENKLGEWVSMAHWAENVDEDTNRENPNKKTIPPITLDNLHDNLKNYYSSTDILPKIFPDKCKKLVEGSSGGSERECDPDNFCDTTPELPNWMSEIRKTVSSVCNIL</sequence>
<keyword evidence="1" id="KW-0732">Signal</keyword>
<evidence type="ECO:0008006" key="6">
    <source>
        <dbReference type="Google" id="ProtNLM"/>
    </source>
</evidence>
<reference evidence="4" key="3">
    <citation type="submission" date="2025-09" db="UniProtKB">
        <authorList>
            <consortium name="Ensembl"/>
        </authorList>
    </citation>
    <scope>IDENTIFICATION</scope>
</reference>
<dbReference type="Pfam" id="PF01223">
    <property type="entry name" value="Endonuclease_NS"/>
    <property type="match status" value="1"/>
</dbReference>
<dbReference type="GeneTree" id="ENSGT01030000234592"/>
<reference evidence="4" key="2">
    <citation type="submission" date="2025-08" db="UniProtKB">
        <authorList>
            <consortium name="Ensembl"/>
        </authorList>
    </citation>
    <scope>IDENTIFICATION</scope>
</reference>
<organism evidence="4 5">
    <name type="scientific">Oncorhynchus mykiss</name>
    <name type="common">Rainbow trout</name>
    <name type="synonym">Salmo gairdneri</name>
    <dbReference type="NCBI Taxonomy" id="8022"/>
    <lineage>
        <taxon>Eukaryota</taxon>
        <taxon>Metazoa</taxon>
        <taxon>Chordata</taxon>
        <taxon>Craniata</taxon>
        <taxon>Vertebrata</taxon>
        <taxon>Euteleostomi</taxon>
        <taxon>Actinopterygii</taxon>
        <taxon>Neopterygii</taxon>
        <taxon>Teleostei</taxon>
        <taxon>Protacanthopterygii</taxon>
        <taxon>Salmoniformes</taxon>
        <taxon>Salmonidae</taxon>
        <taxon>Salmoninae</taxon>
        <taxon>Oncorhynchus</taxon>
    </lineage>
</organism>
<name>A0A8L0DRQ9_ONCMY</name>
<evidence type="ECO:0000313" key="4">
    <source>
        <dbReference type="Ensembl" id="ENSOMYP00000134311.1"/>
    </source>
</evidence>
<dbReference type="Ensembl" id="ENSOMYT00000163277.1">
    <property type="protein sequence ID" value="ENSOMYP00000134311.1"/>
    <property type="gene ID" value="ENSOMYG00000069636.1"/>
</dbReference>
<feature type="domain" description="ENPP1-3/EXOG-like endonuclease/phosphodiesterase" evidence="2">
    <location>
        <begin position="70"/>
        <end position="257"/>
    </location>
</feature>
<dbReference type="SMART" id="SM00477">
    <property type="entry name" value="NUC"/>
    <property type="match status" value="1"/>
</dbReference>
<dbReference type="Gene3D" id="3.40.570.10">
    <property type="entry name" value="Extracellular Endonuclease, subunit A"/>
    <property type="match status" value="1"/>
</dbReference>
<accession>A0A8L0DRQ9</accession>
<feature type="signal peptide" evidence="1">
    <location>
        <begin position="1"/>
        <end position="19"/>
    </location>
</feature>
<dbReference type="PANTHER" id="PTHR21472">
    <property type="entry name" value="ENDONUCLEASE DOMAIN-CONTAINING 1 PROTEIN ENDOD1"/>
    <property type="match status" value="1"/>
</dbReference>
<dbReference type="AlphaFoldDB" id="A0A8L0DRQ9"/>
<dbReference type="InterPro" id="IPR044929">
    <property type="entry name" value="DNA/RNA_non-sp_Endonuclease_sf"/>
</dbReference>
<feature type="chain" id="PRO_5035436596" description="Endonuclease domain-containing 1 protein" evidence="1">
    <location>
        <begin position="20"/>
        <end position="314"/>
    </location>
</feature>
<evidence type="ECO:0000256" key="1">
    <source>
        <dbReference type="SAM" id="SignalP"/>
    </source>
</evidence>
<dbReference type="GO" id="GO:0046872">
    <property type="term" value="F:metal ion binding"/>
    <property type="evidence" value="ECO:0007669"/>
    <property type="project" value="InterPro"/>
</dbReference>
<dbReference type="InterPro" id="IPR039015">
    <property type="entry name" value="ENDOD1"/>
</dbReference>
<evidence type="ECO:0000259" key="2">
    <source>
        <dbReference type="SMART" id="SM00477"/>
    </source>
</evidence>
<proteinExistence type="predicted"/>
<dbReference type="Proteomes" id="UP000694395">
    <property type="component" value="Chromosome 4"/>
</dbReference>
<evidence type="ECO:0000313" key="5">
    <source>
        <dbReference type="Proteomes" id="UP000694395"/>
    </source>
</evidence>
<keyword evidence="5" id="KW-1185">Reference proteome</keyword>
<dbReference type="GO" id="GO:0016787">
    <property type="term" value="F:hydrolase activity"/>
    <property type="evidence" value="ECO:0007669"/>
    <property type="project" value="InterPro"/>
</dbReference>
<dbReference type="InterPro" id="IPR001604">
    <property type="entry name" value="Endo_G_ENPP1-like_dom"/>
</dbReference>
<dbReference type="GO" id="GO:0003676">
    <property type="term" value="F:nucleic acid binding"/>
    <property type="evidence" value="ECO:0007669"/>
    <property type="project" value="InterPro"/>
</dbReference>
<reference evidence="4" key="1">
    <citation type="submission" date="2020-07" db="EMBL/GenBank/DDBJ databases">
        <title>A long reads based de novo assembly of the rainbow trout Arlee double haploid line genome.</title>
        <authorList>
            <person name="Gao G."/>
            <person name="Palti Y."/>
        </authorList>
    </citation>
    <scope>NUCLEOTIDE SEQUENCE [LARGE SCALE GENOMIC DNA]</scope>
</reference>
<dbReference type="SMART" id="SM00892">
    <property type="entry name" value="Endonuclease_NS"/>
    <property type="match status" value="1"/>
</dbReference>
<evidence type="ECO:0000259" key="3">
    <source>
        <dbReference type="SMART" id="SM00892"/>
    </source>
</evidence>
<dbReference type="InterPro" id="IPR044925">
    <property type="entry name" value="His-Me_finger_sf"/>
</dbReference>
<dbReference type="SUPFAM" id="SSF54060">
    <property type="entry name" value="His-Me finger endonucleases"/>
    <property type="match status" value="1"/>
</dbReference>
<dbReference type="InterPro" id="IPR020821">
    <property type="entry name" value="ENPP1-3/EXOG-like_nuc-like"/>
</dbReference>